<dbReference type="OrthoDB" id="2414509at2759"/>
<comment type="caution">
    <text evidence="2">The sequence shown here is derived from an EMBL/GenBank/DDBJ whole genome shotgun (WGS) entry which is preliminary data.</text>
</comment>
<proteinExistence type="predicted"/>
<name>A0A9Q3BXD3_9BASI</name>
<feature type="compositionally biased region" description="Polar residues" evidence="1">
    <location>
        <begin position="93"/>
        <end position="111"/>
    </location>
</feature>
<reference evidence="2" key="1">
    <citation type="submission" date="2021-03" db="EMBL/GenBank/DDBJ databases">
        <title>Draft genome sequence of rust myrtle Austropuccinia psidii MF-1, a brazilian biotype.</title>
        <authorList>
            <person name="Quecine M.C."/>
            <person name="Pachon D.M.R."/>
            <person name="Bonatelli M.L."/>
            <person name="Correr F.H."/>
            <person name="Franceschini L.M."/>
            <person name="Leite T.F."/>
            <person name="Margarido G.R.A."/>
            <person name="Almeida C.A."/>
            <person name="Ferrarezi J.A."/>
            <person name="Labate C.A."/>
        </authorList>
    </citation>
    <scope>NUCLEOTIDE SEQUENCE</scope>
    <source>
        <strain evidence="2">MF-1</strain>
    </source>
</reference>
<sequence length="143" mass="16139">MYCNVNHKGGTLELSGRNLQQYWHTYKHKFMETTQGLGVSKDVCGNLQAEIESRCLCFNQIIMMFGRKQNVAGHNVYDTSMVMNGKDEEGNFDVNNNLSQCGSDTNNNGSVTAKAKEPTGTRSEAQKRYDHSELDNRNEGRHI</sequence>
<evidence type="ECO:0000256" key="1">
    <source>
        <dbReference type="SAM" id="MobiDB-lite"/>
    </source>
</evidence>
<protein>
    <submittedName>
        <fullName evidence="2">Uncharacterized protein</fullName>
    </submittedName>
</protein>
<dbReference type="EMBL" id="AVOT02003196">
    <property type="protein sequence ID" value="MBW0472768.1"/>
    <property type="molecule type" value="Genomic_DNA"/>
</dbReference>
<evidence type="ECO:0000313" key="3">
    <source>
        <dbReference type="Proteomes" id="UP000765509"/>
    </source>
</evidence>
<feature type="region of interest" description="Disordered" evidence="1">
    <location>
        <begin position="93"/>
        <end position="143"/>
    </location>
</feature>
<feature type="compositionally biased region" description="Basic and acidic residues" evidence="1">
    <location>
        <begin position="114"/>
        <end position="143"/>
    </location>
</feature>
<evidence type="ECO:0000313" key="2">
    <source>
        <dbReference type="EMBL" id="MBW0472768.1"/>
    </source>
</evidence>
<dbReference type="Proteomes" id="UP000765509">
    <property type="component" value="Unassembled WGS sequence"/>
</dbReference>
<accession>A0A9Q3BXD3</accession>
<dbReference type="AlphaFoldDB" id="A0A9Q3BXD3"/>
<gene>
    <name evidence="2" type="ORF">O181_012483</name>
</gene>
<organism evidence="2 3">
    <name type="scientific">Austropuccinia psidii MF-1</name>
    <dbReference type="NCBI Taxonomy" id="1389203"/>
    <lineage>
        <taxon>Eukaryota</taxon>
        <taxon>Fungi</taxon>
        <taxon>Dikarya</taxon>
        <taxon>Basidiomycota</taxon>
        <taxon>Pucciniomycotina</taxon>
        <taxon>Pucciniomycetes</taxon>
        <taxon>Pucciniales</taxon>
        <taxon>Sphaerophragmiaceae</taxon>
        <taxon>Austropuccinia</taxon>
    </lineage>
</organism>
<keyword evidence="3" id="KW-1185">Reference proteome</keyword>